<dbReference type="STRING" id="137838.GCA_001458595_03714"/>
<reference evidence="5 6" key="1">
    <citation type="submission" date="2017-10" db="EMBL/GenBank/DDBJ databases">
        <title>Effective Description of Clostridium neonatale sp. nov. linked to necrotizing enterocolitis in neonates and a clarification of species assignable to the genus Clostridium (Prazmowski 1880) emend. Lawson and Rainey 2016.</title>
        <authorList>
            <person name="Bernard K."/>
            <person name="Burdz T."/>
            <person name="Wiebe D."/>
            <person name="Balcewich B."/>
            <person name="Alfa M."/>
            <person name="Bernier A.-M."/>
        </authorList>
    </citation>
    <scope>NUCLEOTIDE SEQUENCE [LARGE SCALE GENOMIC DNA]</scope>
    <source>
        <strain evidence="5 6">LCDC99A005</strain>
    </source>
</reference>
<dbReference type="SUPFAM" id="SSF53448">
    <property type="entry name" value="Nucleotide-diphospho-sugar transferases"/>
    <property type="match status" value="1"/>
</dbReference>
<dbReference type="SUPFAM" id="SSF56784">
    <property type="entry name" value="HAD-like"/>
    <property type="match status" value="1"/>
</dbReference>
<comment type="caution">
    <text evidence="5">The sequence shown here is derived from an EMBL/GenBank/DDBJ whole genome shotgun (WGS) entry which is preliminary data.</text>
</comment>
<feature type="domain" description="Nucleotidyl transferase" evidence="4">
    <location>
        <begin position="3"/>
        <end position="231"/>
    </location>
</feature>
<dbReference type="InterPro" id="IPR005835">
    <property type="entry name" value="NTP_transferase_dom"/>
</dbReference>
<dbReference type="EMBL" id="PDCJ01000001">
    <property type="protein sequence ID" value="PEG32214.1"/>
    <property type="molecule type" value="Genomic_DNA"/>
</dbReference>
<dbReference type="PANTHER" id="PTHR22572">
    <property type="entry name" value="SUGAR-1-PHOSPHATE GUANYL TRANSFERASE"/>
    <property type="match status" value="1"/>
</dbReference>
<proteinExistence type="predicted"/>
<evidence type="ECO:0000256" key="3">
    <source>
        <dbReference type="ARBA" id="ARBA00022801"/>
    </source>
</evidence>
<keyword evidence="1" id="KW-0963">Cytoplasm</keyword>
<evidence type="ECO:0000256" key="1">
    <source>
        <dbReference type="ARBA" id="ARBA00022490"/>
    </source>
</evidence>
<dbReference type="NCBIfam" id="TIGR01656">
    <property type="entry name" value="Histidinol-ppas"/>
    <property type="match status" value="1"/>
</dbReference>
<dbReference type="Gene3D" id="3.40.50.1000">
    <property type="entry name" value="HAD superfamily/HAD-like"/>
    <property type="match status" value="1"/>
</dbReference>
<evidence type="ECO:0000313" key="5">
    <source>
        <dbReference type="EMBL" id="PEG32214.1"/>
    </source>
</evidence>
<evidence type="ECO:0000313" key="6">
    <source>
        <dbReference type="Proteomes" id="UP000220840"/>
    </source>
</evidence>
<protein>
    <submittedName>
        <fullName evidence="5">D,D-heptose 1,7-bisphosphate phosphatase</fullName>
    </submittedName>
</protein>
<dbReference type="GO" id="GO:0016791">
    <property type="term" value="F:phosphatase activity"/>
    <property type="evidence" value="ECO:0007669"/>
    <property type="project" value="InterPro"/>
</dbReference>
<accession>A0A2A7MKJ1</accession>
<keyword evidence="6" id="KW-1185">Reference proteome</keyword>
<dbReference type="CDD" id="cd07503">
    <property type="entry name" value="HAD_HisB-N"/>
    <property type="match status" value="1"/>
</dbReference>
<dbReference type="Proteomes" id="UP000220840">
    <property type="component" value="Unassembled WGS sequence"/>
</dbReference>
<dbReference type="InterPro" id="IPR029044">
    <property type="entry name" value="Nucleotide-diphossugar_trans"/>
</dbReference>
<dbReference type="InterPro" id="IPR006549">
    <property type="entry name" value="HAD-SF_hydro_IIIA"/>
</dbReference>
<dbReference type="InterPro" id="IPR036412">
    <property type="entry name" value="HAD-like_sf"/>
</dbReference>
<dbReference type="AlphaFoldDB" id="A0A2A7MKJ1"/>
<dbReference type="Pfam" id="PF13242">
    <property type="entry name" value="Hydrolase_like"/>
    <property type="match status" value="1"/>
</dbReference>
<name>A0A2A7MKJ1_9CLOT</name>
<evidence type="ECO:0000256" key="2">
    <source>
        <dbReference type="ARBA" id="ARBA00022723"/>
    </source>
</evidence>
<dbReference type="NCBIfam" id="TIGR01662">
    <property type="entry name" value="HAD-SF-IIIA"/>
    <property type="match status" value="1"/>
</dbReference>
<dbReference type="OrthoDB" id="9801899at2"/>
<gene>
    <name evidence="5" type="ORF">CQ394_11125</name>
</gene>
<sequence>MQVVILAGGKGTRLSQYTKEIPKPLINVCGKTILEYQIENLKKYGLSDIIISLGYLGEQIRNYFKDGYELGVNISYIEEKDLLGTGGALSLLKSKINEDFILLFGDILLNINWRRFIKFHIEKGGIGSCIVHPNNHPYDSDVIVCNKDASINKILYKNQERGYYKNIVKSGVHIFSKRVLDYIEENKKQDLEKDVLINLLKKNEKIYCYKTTEYIKDMGTVNRLRQISYDIISNVINQKALYNKQKCVFLDRDGSINVYKDLLCTIDDFELEYRVSESVKRLNSHGYLVIVVTNQPVIARNLCTFEELEQINNKMETLLGRDGAYIDDLYFCPHHPDSGYEGENKKYKMKCKCRKPGTLLLNNAIDKYNIDIKNSYMIGDTTVDIKTGENIGCSTILLRTGLAGKDNKYDVNPTHVADNLYEAVSLILKDVKADDNI</sequence>
<dbReference type="CDD" id="cd04181">
    <property type="entry name" value="NTP_transferase"/>
    <property type="match status" value="1"/>
</dbReference>
<keyword evidence="3" id="KW-0378">Hydrolase</keyword>
<dbReference type="RefSeq" id="WP_058296360.1">
    <property type="nucleotide sequence ID" value="NZ_CAMRXG010000021.1"/>
</dbReference>
<keyword evidence="2" id="KW-0479">Metal-binding</keyword>
<evidence type="ECO:0000259" key="4">
    <source>
        <dbReference type="Pfam" id="PF00483"/>
    </source>
</evidence>
<dbReference type="Pfam" id="PF00483">
    <property type="entry name" value="NTP_transferase"/>
    <property type="match status" value="1"/>
</dbReference>
<dbReference type="InterPro" id="IPR050486">
    <property type="entry name" value="Mannose-1P_guanyltransferase"/>
</dbReference>
<organism evidence="5 6">
    <name type="scientific">Clostridium neonatale</name>
    <dbReference type="NCBI Taxonomy" id="137838"/>
    <lineage>
        <taxon>Bacteria</taxon>
        <taxon>Bacillati</taxon>
        <taxon>Bacillota</taxon>
        <taxon>Clostridia</taxon>
        <taxon>Eubacteriales</taxon>
        <taxon>Clostridiaceae</taxon>
        <taxon>Clostridium</taxon>
    </lineage>
</organism>
<dbReference type="GO" id="GO:0046872">
    <property type="term" value="F:metal ion binding"/>
    <property type="evidence" value="ECO:0007669"/>
    <property type="project" value="UniProtKB-KW"/>
</dbReference>
<dbReference type="InterPro" id="IPR006543">
    <property type="entry name" value="Histidinol-phos"/>
</dbReference>
<dbReference type="Gene3D" id="3.90.550.10">
    <property type="entry name" value="Spore Coat Polysaccharide Biosynthesis Protein SpsA, Chain A"/>
    <property type="match status" value="1"/>
</dbReference>
<dbReference type="InterPro" id="IPR023214">
    <property type="entry name" value="HAD_sf"/>
</dbReference>